<dbReference type="Proteomes" id="UP000199630">
    <property type="component" value="Unassembled WGS sequence"/>
</dbReference>
<evidence type="ECO:0000256" key="1">
    <source>
        <dbReference type="SAM" id="Phobius"/>
    </source>
</evidence>
<dbReference type="InterPro" id="IPR029058">
    <property type="entry name" value="AB_hydrolase_fold"/>
</dbReference>
<evidence type="ECO:0000313" key="3">
    <source>
        <dbReference type="Proteomes" id="UP000199630"/>
    </source>
</evidence>
<accession>A0A1I3K755</accession>
<proteinExistence type="predicted"/>
<reference evidence="3" key="1">
    <citation type="submission" date="2016-10" db="EMBL/GenBank/DDBJ databases">
        <authorList>
            <person name="Varghese N."/>
            <person name="Submissions S."/>
        </authorList>
    </citation>
    <scope>NUCLEOTIDE SEQUENCE [LARGE SCALE GENOMIC DNA]</scope>
    <source>
        <strain evidence="3">DSM 26471</strain>
    </source>
</reference>
<keyword evidence="1" id="KW-1133">Transmembrane helix</keyword>
<dbReference type="EMBL" id="FORH01000001">
    <property type="protein sequence ID" value="SFI68276.1"/>
    <property type="molecule type" value="Genomic_DNA"/>
</dbReference>
<keyword evidence="1" id="KW-0812">Transmembrane</keyword>
<dbReference type="OrthoDB" id="7257484at2"/>
<evidence type="ECO:0000313" key="2">
    <source>
        <dbReference type="EMBL" id="SFI68276.1"/>
    </source>
</evidence>
<protein>
    <recommendedName>
        <fullName evidence="4">Alpha/beta hydrolase family protein</fullName>
    </recommendedName>
</protein>
<dbReference type="SUPFAM" id="SSF53474">
    <property type="entry name" value="alpha/beta-Hydrolases"/>
    <property type="match status" value="1"/>
</dbReference>
<name>A0A1I3K755_9RHOB</name>
<dbReference type="RefSeq" id="WP_090056996.1">
    <property type="nucleotide sequence ID" value="NZ_FORH01000001.1"/>
</dbReference>
<evidence type="ECO:0008006" key="4">
    <source>
        <dbReference type="Google" id="ProtNLM"/>
    </source>
</evidence>
<dbReference type="STRING" id="588602.SAMN04487991_0593"/>
<organism evidence="2 3">
    <name type="scientific">Celeribacter neptunius</name>
    <dbReference type="NCBI Taxonomy" id="588602"/>
    <lineage>
        <taxon>Bacteria</taxon>
        <taxon>Pseudomonadati</taxon>
        <taxon>Pseudomonadota</taxon>
        <taxon>Alphaproteobacteria</taxon>
        <taxon>Rhodobacterales</taxon>
        <taxon>Roseobacteraceae</taxon>
        <taxon>Celeribacter</taxon>
    </lineage>
</organism>
<feature type="transmembrane region" description="Helical" evidence="1">
    <location>
        <begin position="152"/>
        <end position="173"/>
    </location>
</feature>
<feature type="transmembrane region" description="Helical" evidence="1">
    <location>
        <begin position="124"/>
        <end position="146"/>
    </location>
</feature>
<sequence length="405" mass="45242">MSDGATGQVRRRRVFYIPGYDPLPPRRYRELYRKEGAAQAEISGYTLALSPKKGRNFGWSVAAEIDGRKTHSEIDVLVWSDIVQESMEAGILRTYLILARTAWIYISTGALFRLMKLRRGPVLAALYPIGVLLVQLLIALLLLWAITAIGGLFGAAGHWGGLAVGLIAGYGLLTWFKTQDGKFFAYYLMHDYGFSARWRGADPPVLLDRMTAFRDEIQEALQEDWDEVLIVGHSSGAHLGVQILADLLRQGDLPEDGPVLSFLSLGQVVPMVSYLPEARTLRRDLAQLSVTDQLFWLDVTAPGDPCSFALCDPIKVSGVAPPDQKWPLVISAAFTQTLSPEKQAELKRRFFRLHFQYLCAFDRPERYDYFKITAGGDTLATRFQAHIPSPSRIDTPANKFKDMAS</sequence>
<keyword evidence="1" id="KW-0472">Membrane</keyword>
<gene>
    <name evidence="2" type="ORF">SAMN04487991_0593</name>
</gene>
<keyword evidence="3" id="KW-1185">Reference proteome</keyword>
<dbReference type="AlphaFoldDB" id="A0A1I3K755"/>